<reference evidence="1 2" key="1">
    <citation type="journal article" date="2016" name="Nat. Commun.">
        <title>Thousands of microbial genomes shed light on interconnected biogeochemical processes in an aquifer system.</title>
        <authorList>
            <person name="Anantharaman K."/>
            <person name="Brown C.T."/>
            <person name="Hug L.A."/>
            <person name="Sharon I."/>
            <person name="Castelle C.J."/>
            <person name="Probst A.J."/>
            <person name="Thomas B.C."/>
            <person name="Singh A."/>
            <person name="Wilkins M.J."/>
            <person name="Karaoz U."/>
            <person name="Brodie E.L."/>
            <person name="Williams K.H."/>
            <person name="Hubbard S.S."/>
            <person name="Banfield J.F."/>
        </authorList>
    </citation>
    <scope>NUCLEOTIDE SEQUENCE [LARGE SCALE GENOMIC DNA]</scope>
</reference>
<dbReference type="AlphaFoldDB" id="A0A1F4NPE5"/>
<protein>
    <submittedName>
        <fullName evidence="1">Uncharacterized protein</fullName>
    </submittedName>
</protein>
<proteinExistence type="predicted"/>
<accession>A0A1F4NPE5</accession>
<gene>
    <name evidence="1" type="ORF">A3K51_00380</name>
</gene>
<evidence type="ECO:0000313" key="2">
    <source>
        <dbReference type="Proteomes" id="UP000178085"/>
    </source>
</evidence>
<dbReference type="Proteomes" id="UP000178085">
    <property type="component" value="Unassembled WGS sequence"/>
</dbReference>
<name>A0A1F4NPE5_UNCK3</name>
<organism evidence="1 2">
    <name type="scientific">candidate division Kazan bacterium RIFCSPLOWO2_01_FULL_45_19</name>
    <dbReference type="NCBI Taxonomy" id="1798538"/>
    <lineage>
        <taxon>Bacteria</taxon>
        <taxon>Bacteria division Kazan-3B-28</taxon>
    </lineage>
</organism>
<comment type="caution">
    <text evidence="1">The sequence shown here is derived from an EMBL/GenBank/DDBJ whole genome shotgun (WGS) entry which is preliminary data.</text>
</comment>
<dbReference type="EMBL" id="METD01000001">
    <property type="protein sequence ID" value="OGB73324.1"/>
    <property type="molecule type" value="Genomic_DNA"/>
</dbReference>
<sequence length="91" mass="9727">MAEESTKKPFHESVVDFINQADCLATLKDIAALIAITKIPENHRTIAVALNDKLKELGNRDGDLISGVAISLFDEGKALKKLVSCCGMGGN</sequence>
<evidence type="ECO:0000313" key="1">
    <source>
        <dbReference type="EMBL" id="OGB73324.1"/>
    </source>
</evidence>